<dbReference type="Pfam" id="PF02867">
    <property type="entry name" value="Ribonuc_red_lgC"/>
    <property type="match status" value="1"/>
</dbReference>
<gene>
    <name evidence="18" type="ORF">BSZ36_16160</name>
</gene>
<reference evidence="18 19" key="1">
    <citation type="submission" date="2016-11" db="EMBL/GenBank/DDBJ databases">
        <title>Study of marine rhodopsin-containing bacteria.</title>
        <authorList>
            <person name="Yoshizawa S."/>
            <person name="Kumagai Y."/>
            <person name="Kogure K."/>
        </authorList>
    </citation>
    <scope>NUCLEOTIDE SEQUENCE [LARGE SCALE GENOMIC DNA]</scope>
    <source>
        <strain evidence="18 19">SG-29</strain>
    </source>
</reference>
<comment type="function">
    <text evidence="11 13">Catalyzes the reduction of ribonucleotides to deoxyribonucleotides. May function to provide a pool of deoxyribonucleotide precursors for DNA repair during oxygen limitation and/or for immediate growth after restoration of oxygen.</text>
</comment>
<dbReference type="Pfam" id="PF08471">
    <property type="entry name" value="Ribonuc_red_2_N"/>
    <property type="match status" value="1"/>
</dbReference>
<dbReference type="NCBIfam" id="NF005122">
    <property type="entry name" value="PRK06556.1"/>
    <property type="match status" value="1"/>
</dbReference>
<evidence type="ECO:0000256" key="5">
    <source>
        <dbReference type="ARBA" id="ARBA00022628"/>
    </source>
</evidence>
<evidence type="ECO:0000256" key="13">
    <source>
        <dbReference type="RuleBase" id="RU364064"/>
    </source>
</evidence>
<keyword evidence="8 13" id="KW-0560">Oxidoreductase</keyword>
<evidence type="ECO:0000256" key="1">
    <source>
        <dbReference type="ARBA" id="ARBA00001922"/>
    </source>
</evidence>
<protein>
    <recommendedName>
        <fullName evidence="4 13">Vitamin B12-dependent ribonucleotide reductase</fullName>
        <ecNumber evidence="3 13">1.17.4.1</ecNumber>
    </recommendedName>
</protein>
<dbReference type="InterPro" id="IPR000788">
    <property type="entry name" value="RNR_lg_C"/>
</dbReference>
<dbReference type="GO" id="GO:0050897">
    <property type="term" value="F:cobalt ion binding"/>
    <property type="evidence" value="ECO:0007669"/>
    <property type="project" value="InterPro"/>
</dbReference>
<dbReference type="EMBL" id="MQWB01000001">
    <property type="protein sequence ID" value="OZC04379.1"/>
    <property type="molecule type" value="Genomic_DNA"/>
</dbReference>
<evidence type="ECO:0000256" key="10">
    <source>
        <dbReference type="ARBA" id="ARBA00023285"/>
    </source>
</evidence>
<feature type="domain" description="Ribonucleotide reductase class II vitamin B12-dependent N-terminal" evidence="16">
    <location>
        <begin position="30"/>
        <end position="129"/>
    </location>
</feature>
<dbReference type="InterPro" id="IPR024434">
    <property type="entry name" value="TSCPD_dom"/>
</dbReference>
<dbReference type="RefSeq" id="WP_094550783.1">
    <property type="nucleotide sequence ID" value="NZ_MQWB01000001.1"/>
</dbReference>
<dbReference type="InterPro" id="IPR013344">
    <property type="entry name" value="RNR_NrdJ/NrdZ"/>
</dbReference>
<dbReference type="PANTHER" id="PTHR43371">
    <property type="entry name" value="VITAMIN B12-DEPENDENT RIBONUCLEOTIDE REDUCTASE"/>
    <property type="match status" value="1"/>
</dbReference>
<dbReference type="PANTHER" id="PTHR43371:SF1">
    <property type="entry name" value="RIBONUCLEOSIDE-DIPHOSPHATE REDUCTASE"/>
    <property type="match status" value="1"/>
</dbReference>
<dbReference type="InterPro" id="IPR050862">
    <property type="entry name" value="RdRp_reductase_class-2"/>
</dbReference>
<evidence type="ECO:0000256" key="2">
    <source>
        <dbReference type="ARBA" id="ARBA00007405"/>
    </source>
</evidence>
<dbReference type="Proteomes" id="UP000216446">
    <property type="component" value="Unassembled WGS sequence"/>
</dbReference>
<evidence type="ECO:0000256" key="7">
    <source>
        <dbReference type="ARBA" id="ARBA00022741"/>
    </source>
</evidence>
<dbReference type="NCBIfam" id="TIGR02504">
    <property type="entry name" value="NrdJ_Z"/>
    <property type="match status" value="1"/>
</dbReference>
<evidence type="ECO:0000259" key="15">
    <source>
        <dbReference type="Pfam" id="PF02867"/>
    </source>
</evidence>
<dbReference type="Pfam" id="PF12637">
    <property type="entry name" value="TSCPD"/>
    <property type="match status" value="1"/>
</dbReference>
<evidence type="ECO:0000256" key="9">
    <source>
        <dbReference type="ARBA" id="ARBA00023157"/>
    </source>
</evidence>
<comment type="cofactor">
    <cofactor evidence="1 13">
        <name>adenosylcob(III)alamin</name>
        <dbReference type="ChEBI" id="CHEBI:18408"/>
    </cofactor>
</comment>
<proteinExistence type="inferred from homology"/>
<feature type="region of interest" description="Disordered" evidence="14">
    <location>
        <begin position="894"/>
        <end position="920"/>
    </location>
</feature>
<dbReference type="AlphaFoldDB" id="A0A259U2Y9"/>
<dbReference type="CDD" id="cd02888">
    <property type="entry name" value="RNR_II_dimer"/>
    <property type="match status" value="1"/>
</dbReference>
<dbReference type="PRINTS" id="PR01183">
    <property type="entry name" value="RIBORDTASEM1"/>
</dbReference>
<comment type="caution">
    <text evidence="18">The sequence shown here is derived from an EMBL/GenBank/DDBJ whole genome shotgun (WGS) entry which is preliminary data.</text>
</comment>
<comment type="similarity">
    <text evidence="2 13">Belongs to the ribonucleoside diphosphate reductase class-2 family.</text>
</comment>
<keyword evidence="7 13" id="KW-0547">Nucleotide-binding</keyword>
<keyword evidence="6 13" id="KW-0237">DNA synthesis</keyword>
<name>A0A259U2Y9_9BACT</name>
<keyword evidence="10 13" id="KW-0170">Cobalt</keyword>
<evidence type="ECO:0000256" key="8">
    <source>
        <dbReference type="ARBA" id="ARBA00023002"/>
    </source>
</evidence>
<feature type="compositionally biased region" description="Acidic residues" evidence="14">
    <location>
        <begin position="895"/>
        <end position="904"/>
    </location>
</feature>
<dbReference type="EC" id="1.17.4.1" evidence="3 13"/>
<dbReference type="GO" id="GO:0004748">
    <property type="term" value="F:ribonucleoside-diphosphate reductase activity, thioredoxin disulfide as acceptor"/>
    <property type="evidence" value="ECO:0007669"/>
    <property type="project" value="UniProtKB-EC"/>
</dbReference>
<evidence type="ECO:0000313" key="19">
    <source>
        <dbReference type="Proteomes" id="UP000216446"/>
    </source>
</evidence>
<evidence type="ECO:0000256" key="12">
    <source>
        <dbReference type="ARBA" id="ARBA00047754"/>
    </source>
</evidence>
<dbReference type="InterPro" id="IPR013678">
    <property type="entry name" value="RNR_2_N"/>
</dbReference>
<organism evidence="18 19">
    <name type="scientific">Rubricoccus marinus</name>
    <dbReference type="NCBI Taxonomy" id="716817"/>
    <lineage>
        <taxon>Bacteria</taxon>
        <taxon>Pseudomonadati</taxon>
        <taxon>Rhodothermota</taxon>
        <taxon>Rhodothermia</taxon>
        <taxon>Rhodothermales</taxon>
        <taxon>Rubricoccaceae</taxon>
        <taxon>Rubricoccus</taxon>
    </lineage>
</organism>
<sequence length="1000" mass="108322">MSADTASGLTIDRVFSTEGEHPFDSVAWERRTAAIKNHTGEAIFEQKDVEFPEAWSPLAVNVVASKYFYGDTEDGNGTPADGQREYSLKQLVHRVTRTITDWGHEQNYFASQKDADTFYDELTWLCTHQVGAFNSPVWFNVGLHHQYGVVDSGGKKIYGWDEEKGEVVAVDPYERPQASACFIISVDDSVDDIWKLMGESARLFKFGSGVGADWSKLRSSHEKLSGGGQPSGPVSFMKVQDATGGTIKSGGKTRRAAIMQTLKSWHPDILEFVRAKQVEEKKAWALIEQGYDGSFNGDAYGSVDFQNVNQSVRLDDALMQAADAGEVYELKAVTSGETVDTVDGQELLMAISEGTHICGDPGAQYEDTIQKWHTCKNHGRINSSNPCSEYMFLDDSACNLASLNLRKFKMEDGTFDVERYRAAARIFITAQEILVDNAGYPSADIAKNSHAYRPLGLGFANLGALLMSMGLPYDSEEGRDVAAALMAIEHSEAYARSAEIASNPAIGTFDGYAENEEPMLEVMRMHRDAVGDIGATCPQYLRDAAQESADRMVALGEKHGYRNAQATVLAPTGTIGFMMDCDTTGVEPDIALVKYKLLAGKGEGLMKIVNQTVPEALAKLGYTQAEAQVILDYIDENDTIEGAPGLRDEHLPVFDCAFKAFNGERYISHMGHIRMMAAVQPFISGAISKTVNLPETATVEDIADAYMQSWKLGLKAVAIYRENSKRSQPLSTKEGGNTSGKTVEVAATPEASGDGMSVEPVMQTVEKIVYRPHRQRLPDERPSVTHKFSVAGHEGYLHVGLYPSTGLPGEIFITMAKQGSTIAGLMDSFATAVSLAMQYGVPLEDLVQKFGHVRFEPSGFTNNPQIPIAKSITDYIFRYLSLKFLQVPEVADPLAEPEEAEDPTDAVAQEAAQHGSAEDQSQADLFAISEAALAPETSPHVGGTVEGVLASGGDAAQPSGQLGAFQHQEDSPACSNCGSITVRAGSCYNCPNCGSTSGCG</sequence>
<feature type="domain" description="Ribonucleotide reductase large subunit C-terminal" evidence="15">
    <location>
        <begin position="179"/>
        <end position="720"/>
    </location>
</feature>
<evidence type="ECO:0000256" key="3">
    <source>
        <dbReference type="ARBA" id="ARBA00012274"/>
    </source>
</evidence>
<evidence type="ECO:0000256" key="6">
    <source>
        <dbReference type="ARBA" id="ARBA00022634"/>
    </source>
</evidence>
<dbReference type="InParanoid" id="A0A259U2Y9"/>
<dbReference type="FunCoup" id="A0A259U2Y9">
    <property type="interactions" value="110"/>
</dbReference>
<dbReference type="SUPFAM" id="SSF51998">
    <property type="entry name" value="PFL-like glycyl radical enzymes"/>
    <property type="match status" value="1"/>
</dbReference>
<evidence type="ECO:0000259" key="17">
    <source>
        <dbReference type="Pfam" id="PF12637"/>
    </source>
</evidence>
<evidence type="ECO:0000256" key="14">
    <source>
        <dbReference type="SAM" id="MobiDB-lite"/>
    </source>
</evidence>
<accession>A0A259U2Y9</accession>
<keyword evidence="5 13" id="KW-0846">Cobalamin</keyword>
<evidence type="ECO:0000256" key="4">
    <source>
        <dbReference type="ARBA" id="ARBA00014409"/>
    </source>
</evidence>
<dbReference type="OrthoDB" id="9762933at2"/>
<evidence type="ECO:0000256" key="11">
    <source>
        <dbReference type="ARBA" id="ARBA00025437"/>
    </source>
</evidence>
<dbReference type="GO" id="GO:0031419">
    <property type="term" value="F:cobalamin binding"/>
    <property type="evidence" value="ECO:0007669"/>
    <property type="project" value="UniProtKB-KW"/>
</dbReference>
<evidence type="ECO:0000313" key="18">
    <source>
        <dbReference type="EMBL" id="OZC04379.1"/>
    </source>
</evidence>
<keyword evidence="9" id="KW-1015">Disulfide bond</keyword>
<dbReference type="GO" id="GO:0071897">
    <property type="term" value="P:DNA biosynthetic process"/>
    <property type="evidence" value="ECO:0007669"/>
    <property type="project" value="UniProtKB-KW"/>
</dbReference>
<feature type="domain" description="TSCPD" evidence="17">
    <location>
        <begin position="778"/>
        <end position="881"/>
    </location>
</feature>
<dbReference type="GO" id="GO:0000166">
    <property type="term" value="F:nucleotide binding"/>
    <property type="evidence" value="ECO:0007669"/>
    <property type="project" value="UniProtKB-KW"/>
</dbReference>
<dbReference type="Gene3D" id="3.20.70.20">
    <property type="match status" value="1"/>
</dbReference>
<keyword evidence="19" id="KW-1185">Reference proteome</keyword>
<evidence type="ECO:0000259" key="16">
    <source>
        <dbReference type="Pfam" id="PF08471"/>
    </source>
</evidence>
<comment type="catalytic activity">
    <reaction evidence="12 13">
        <text>a 2'-deoxyribonucleoside 5'-diphosphate + [thioredoxin]-disulfide + H2O = a ribonucleoside 5'-diphosphate + [thioredoxin]-dithiol</text>
        <dbReference type="Rhea" id="RHEA:23252"/>
        <dbReference type="Rhea" id="RHEA-COMP:10698"/>
        <dbReference type="Rhea" id="RHEA-COMP:10700"/>
        <dbReference type="ChEBI" id="CHEBI:15377"/>
        <dbReference type="ChEBI" id="CHEBI:29950"/>
        <dbReference type="ChEBI" id="CHEBI:50058"/>
        <dbReference type="ChEBI" id="CHEBI:57930"/>
        <dbReference type="ChEBI" id="CHEBI:73316"/>
        <dbReference type="EC" id="1.17.4.1"/>
    </reaction>
</comment>